<dbReference type="AlphaFoldDB" id="A0A5B0RUM1"/>
<reference evidence="1 2" key="1">
    <citation type="submission" date="2019-05" db="EMBL/GenBank/DDBJ databases">
        <title>Emergence of the Ug99 lineage of the wheat stem rust pathogen through somatic hybridization.</title>
        <authorList>
            <person name="Li F."/>
            <person name="Upadhyaya N.M."/>
            <person name="Sperschneider J."/>
            <person name="Matny O."/>
            <person name="Nguyen-Phuc H."/>
            <person name="Mago R."/>
            <person name="Raley C."/>
            <person name="Miller M.E."/>
            <person name="Silverstein K.A.T."/>
            <person name="Henningsen E."/>
            <person name="Hirsch C.D."/>
            <person name="Visser B."/>
            <person name="Pretorius Z.A."/>
            <person name="Steffenson B.J."/>
            <person name="Schwessinger B."/>
            <person name="Dodds P.N."/>
            <person name="Figueroa M."/>
        </authorList>
    </citation>
    <scope>NUCLEOTIDE SEQUENCE [LARGE SCALE GENOMIC DNA]</scope>
    <source>
        <strain evidence="1 2">Ug99</strain>
    </source>
</reference>
<name>A0A5B0RUM1_PUCGR</name>
<protein>
    <submittedName>
        <fullName evidence="1">Uncharacterized protein</fullName>
    </submittedName>
</protein>
<proteinExistence type="predicted"/>
<evidence type="ECO:0000313" key="2">
    <source>
        <dbReference type="Proteomes" id="UP000325313"/>
    </source>
</evidence>
<organism evidence="1 2">
    <name type="scientific">Puccinia graminis f. sp. tritici</name>
    <dbReference type="NCBI Taxonomy" id="56615"/>
    <lineage>
        <taxon>Eukaryota</taxon>
        <taxon>Fungi</taxon>
        <taxon>Dikarya</taxon>
        <taxon>Basidiomycota</taxon>
        <taxon>Pucciniomycotina</taxon>
        <taxon>Pucciniomycetes</taxon>
        <taxon>Pucciniales</taxon>
        <taxon>Pucciniaceae</taxon>
        <taxon>Puccinia</taxon>
    </lineage>
</organism>
<accession>A0A5B0RUM1</accession>
<dbReference type="EMBL" id="VDEP01000136">
    <property type="protein sequence ID" value="KAA1129530.1"/>
    <property type="molecule type" value="Genomic_DNA"/>
</dbReference>
<comment type="caution">
    <text evidence="1">The sequence shown here is derived from an EMBL/GenBank/DDBJ whole genome shotgun (WGS) entry which is preliminary data.</text>
</comment>
<evidence type="ECO:0000313" key="1">
    <source>
        <dbReference type="EMBL" id="KAA1129530.1"/>
    </source>
</evidence>
<sequence length="76" mass="8713">MATWTAQKTVLLRKRRRRFTRPQTCDSRCLTVSSLCKAAWADKTQPLTGNRPGSGLLGLIKLSNRCRRLRVHRAFT</sequence>
<gene>
    <name evidence="1" type="ORF">PGTUg99_026361</name>
</gene>
<dbReference type="Proteomes" id="UP000325313">
    <property type="component" value="Unassembled WGS sequence"/>
</dbReference>